<evidence type="ECO:0000313" key="6">
    <source>
        <dbReference type="EMBL" id="RVW63770.1"/>
    </source>
</evidence>
<name>A0A438FUZ7_VITVI</name>
<evidence type="ECO:0000256" key="2">
    <source>
        <dbReference type="ARBA" id="ARBA00022771"/>
    </source>
</evidence>
<evidence type="ECO:0000256" key="1">
    <source>
        <dbReference type="ARBA" id="ARBA00022723"/>
    </source>
</evidence>
<sequence length="503" mass="57655">MDLENSIYDYLHEGGEIVPKEDKQIQYKGGQQKGMYIGRRMSYAEFVSKACEWLDINSNGYTFHYTLEFDPSALQQLDDDEDMHMMLSHSYDYARIYVLKWTRRVEVEGGIVNVQNDYCHNSTEETHNSVASCQAKNESNLGLSQGFMSRCAETEMLSVQANLQCGKERCSCHRASNKGNPSVFAPSNLQRLQESRLVDINPGTIAEYSRQDGHFWQLGSLFSATTYDADDGMFPIALVLLDDDYVVAMEKLKTYNSDLAKWVEENSPQHWAMSKFAKKRWDKMTTNLAESFNAWLKEERHYTIFNLVMTHMDKFAHLACDHMGSTENWKAPIGPKTEEKLLENIIKSGSLPVYPYVGGVFKVFNMKVYVDVNLRERTCTCKAWQMAGIPCEHACAAIRQMKQDVYEYVDSYFKLPMQELIYSGHFNSIPNHNMPIVDADGCVRDAQGRLYPSLKPPCSKRPPGRPRHRRIESQFSSKRLIFYSRCQVAGHNRASCKNPLPAP</sequence>
<dbReference type="InterPro" id="IPR007527">
    <property type="entry name" value="Znf_SWIM"/>
</dbReference>
<feature type="domain" description="SWIM-type" evidence="5">
    <location>
        <begin position="364"/>
        <end position="402"/>
    </location>
</feature>
<accession>A0A438FUZ7</accession>
<reference evidence="6 7" key="1">
    <citation type="journal article" date="2018" name="PLoS Genet.">
        <title>Population sequencing reveals clonal diversity and ancestral inbreeding in the grapevine cultivar Chardonnay.</title>
        <authorList>
            <person name="Roach M.J."/>
            <person name="Johnson D.L."/>
            <person name="Bohlmann J."/>
            <person name="van Vuuren H.J."/>
            <person name="Jones S.J."/>
            <person name="Pretorius I.S."/>
            <person name="Schmidt S.A."/>
            <person name="Borneman A.R."/>
        </authorList>
    </citation>
    <scope>NUCLEOTIDE SEQUENCE [LARGE SCALE GENOMIC DNA]</scope>
    <source>
        <strain evidence="7">cv. Chardonnay</strain>
        <tissue evidence="6">Leaf</tissue>
    </source>
</reference>
<gene>
    <name evidence="6" type="ORF">CK203_059629</name>
</gene>
<protein>
    <recommendedName>
        <fullName evidence="5">SWIM-type domain-containing protein</fullName>
    </recommendedName>
</protein>
<dbReference type="SMART" id="SM00575">
    <property type="entry name" value="ZnF_PMZ"/>
    <property type="match status" value="1"/>
</dbReference>
<dbReference type="Proteomes" id="UP000288805">
    <property type="component" value="Unassembled WGS sequence"/>
</dbReference>
<evidence type="ECO:0000256" key="3">
    <source>
        <dbReference type="ARBA" id="ARBA00022833"/>
    </source>
</evidence>
<proteinExistence type="predicted"/>
<keyword evidence="1" id="KW-0479">Metal-binding</keyword>
<dbReference type="GO" id="GO:0008270">
    <property type="term" value="F:zinc ion binding"/>
    <property type="evidence" value="ECO:0007669"/>
    <property type="project" value="UniProtKB-KW"/>
</dbReference>
<dbReference type="PANTHER" id="PTHR31973:SF187">
    <property type="entry name" value="MUTATOR TRANSPOSASE MUDRA PROTEIN"/>
    <property type="match status" value="1"/>
</dbReference>
<keyword evidence="3" id="KW-0862">Zinc</keyword>
<dbReference type="InterPro" id="IPR006564">
    <property type="entry name" value="Znf_PMZ"/>
</dbReference>
<dbReference type="PANTHER" id="PTHR31973">
    <property type="entry name" value="POLYPROTEIN, PUTATIVE-RELATED"/>
    <property type="match status" value="1"/>
</dbReference>
<dbReference type="AlphaFoldDB" id="A0A438FUZ7"/>
<evidence type="ECO:0000259" key="5">
    <source>
        <dbReference type="PROSITE" id="PS50966"/>
    </source>
</evidence>
<comment type="caution">
    <text evidence="6">The sequence shown here is derived from an EMBL/GenBank/DDBJ whole genome shotgun (WGS) entry which is preliminary data.</text>
</comment>
<organism evidence="6 7">
    <name type="scientific">Vitis vinifera</name>
    <name type="common">Grape</name>
    <dbReference type="NCBI Taxonomy" id="29760"/>
    <lineage>
        <taxon>Eukaryota</taxon>
        <taxon>Viridiplantae</taxon>
        <taxon>Streptophyta</taxon>
        <taxon>Embryophyta</taxon>
        <taxon>Tracheophyta</taxon>
        <taxon>Spermatophyta</taxon>
        <taxon>Magnoliopsida</taxon>
        <taxon>eudicotyledons</taxon>
        <taxon>Gunneridae</taxon>
        <taxon>Pentapetalae</taxon>
        <taxon>rosids</taxon>
        <taxon>Vitales</taxon>
        <taxon>Vitaceae</taxon>
        <taxon>Viteae</taxon>
        <taxon>Vitis</taxon>
    </lineage>
</organism>
<evidence type="ECO:0000313" key="7">
    <source>
        <dbReference type="Proteomes" id="UP000288805"/>
    </source>
</evidence>
<dbReference type="PROSITE" id="PS50966">
    <property type="entry name" value="ZF_SWIM"/>
    <property type="match status" value="1"/>
</dbReference>
<dbReference type="Pfam" id="PF04434">
    <property type="entry name" value="SWIM"/>
    <property type="match status" value="1"/>
</dbReference>
<dbReference type="EMBL" id="QGNW01000732">
    <property type="protein sequence ID" value="RVW63770.1"/>
    <property type="molecule type" value="Genomic_DNA"/>
</dbReference>
<evidence type="ECO:0000256" key="4">
    <source>
        <dbReference type="PROSITE-ProRule" id="PRU00325"/>
    </source>
</evidence>
<keyword evidence="2 4" id="KW-0863">Zinc-finger</keyword>